<dbReference type="InterPro" id="IPR044730">
    <property type="entry name" value="RNase_H-like_dom_plant"/>
</dbReference>
<dbReference type="AlphaFoldDB" id="A0A8S9IVM9"/>
<sequence length="86" mass="9621">MREAIAKCREMEIQRLHCHSDSASLIKAITSGEAPPELYGIMSDITFFCRSLDEFSCSWISRVQNNAADKLAKMCLVEGEAFMADT</sequence>
<accession>A0A8S9IVM9</accession>
<dbReference type="InterPro" id="IPR012337">
    <property type="entry name" value="RNaseH-like_sf"/>
</dbReference>
<dbReference type="Pfam" id="PF13456">
    <property type="entry name" value="RVT_3"/>
    <property type="match status" value="1"/>
</dbReference>
<proteinExistence type="predicted"/>
<comment type="caution">
    <text evidence="2">The sequence shown here is derived from an EMBL/GenBank/DDBJ whole genome shotgun (WGS) entry which is preliminary data.</text>
</comment>
<protein>
    <recommendedName>
        <fullName evidence="1">RNase H type-1 domain-containing protein</fullName>
    </recommendedName>
</protein>
<dbReference type="CDD" id="cd06222">
    <property type="entry name" value="RNase_H_like"/>
    <property type="match status" value="1"/>
</dbReference>
<dbReference type="SUPFAM" id="SSF53098">
    <property type="entry name" value="Ribonuclease H-like"/>
    <property type="match status" value="1"/>
</dbReference>
<dbReference type="Gene3D" id="3.30.420.10">
    <property type="entry name" value="Ribonuclease H-like superfamily/Ribonuclease H"/>
    <property type="match status" value="1"/>
</dbReference>
<gene>
    <name evidence="2" type="ORF">F2Q70_00000617</name>
</gene>
<organism evidence="2">
    <name type="scientific">Brassica cretica</name>
    <name type="common">Mustard</name>
    <dbReference type="NCBI Taxonomy" id="69181"/>
    <lineage>
        <taxon>Eukaryota</taxon>
        <taxon>Viridiplantae</taxon>
        <taxon>Streptophyta</taxon>
        <taxon>Embryophyta</taxon>
        <taxon>Tracheophyta</taxon>
        <taxon>Spermatophyta</taxon>
        <taxon>Magnoliopsida</taxon>
        <taxon>eudicotyledons</taxon>
        <taxon>Gunneridae</taxon>
        <taxon>Pentapetalae</taxon>
        <taxon>rosids</taxon>
        <taxon>malvids</taxon>
        <taxon>Brassicales</taxon>
        <taxon>Brassicaceae</taxon>
        <taxon>Brassiceae</taxon>
        <taxon>Brassica</taxon>
    </lineage>
</organism>
<name>A0A8S9IVM9_BRACR</name>
<dbReference type="EMBL" id="QGKY02001015">
    <property type="protein sequence ID" value="KAF2573969.1"/>
    <property type="molecule type" value="Genomic_DNA"/>
</dbReference>
<reference evidence="2" key="1">
    <citation type="submission" date="2019-12" db="EMBL/GenBank/DDBJ databases">
        <title>Genome sequencing and annotation of Brassica cretica.</title>
        <authorList>
            <person name="Studholme D.J."/>
            <person name="Sarris P.F."/>
        </authorList>
    </citation>
    <scope>NUCLEOTIDE SEQUENCE</scope>
    <source>
        <strain evidence="2">PFS-102/07</strain>
        <tissue evidence="2">Leaf</tissue>
    </source>
</reference>
<evidence type="ECO:0000313" key="2">
    <source>
        <dbReference type="EMBL" id="KAF2573969.1"/>
    </source>
</evidence>
<dbReference type="GO" id="GO:0003676">
    <property type="term" value="F:nucleic acid binding"/>
    <property type="evidence" value="ECO:0007669"/>
    <property type="project" value="InterPro"/>
</dbReference>
<feature type="domain" description="RNase H type-1" evidence="1">
    <location>
        <begin position="3"/>
        <end position="75"/>
    </location>
</feature>
<evidence type="ECO:0000259" key="1">
    <source>
        <dbReference type="Pfam" id="PF13456"/>
    </source>
</evidence>
<dbReference type="InterPro" id="IPR036397">
    <property type="entry name" value="RNaseH_sf"/>
</dbReference>
<dbReference type="InterPro" id="IPR002156">
    <property type="entry name" value="RNaseH_domain"/>
</dbReference>
<dbReference type="GO" id="GO:0004523">
    <property type="term" value="F:RNA-DNA hybrid ribonuclease activity"/>
    <property type="evidence" value="ECO:0007669"/>
    <property type="project" value="InterPro"/>
</dbReference>